<feature type="transmembrane region" description="Helical" evidence="11">
    <location>
        <begin position="334"/>
        <end position="357"/>
    </location>
</feature>
<dbReference type="RefSeq" id="WP_256607362.1">
    <property type="nucleotide sequence ID" value="NZ_JANIBL010000038.1"/>
</dbReference>
<feature type="transmembrane region" description="Helical" evidence="11">
    <location>
        <begin position="12"/>
        <end position="32"/>
    </location>
</feature>
<evidence type="ECO:0000256" key="1">
    <source>
        <dbReference type="ARBA" id="ARBA00003321"/>
    </source>
</evidence>
<feature type="transmembrane region" description="Helical" evidence="11">
    <location>
        <begin position="394"/>
        <end position="413"/>
    </location>
</feature>
<reference evidence="12 13" key="1">
    <citation type="submission" date="2022-07" db="EMBL/GenBank/DDBJ databases">
        <title>Methylomonas rivi sp. nov., Methylomonas rosea sp. nov., Methylomonas aureus sp. nov. and Methylomonas subterranea sp. nov., four novel methanotrophs isolated from a freshwater creek and the deep terrestrial subsurface.</title>
        <authorList>
            <person name="Abin C."/>
            <person name="Sankaranarayanan K."/>
            <person name="Garner C."/>
            <person name="Sindelar R."/>
            <person name="Kotary K."/>
            <person name="Garner R."/>
            <person name="Barclay S."/>
            <person name="Lawson P."/>
            <person name="Krumholz L."/>
        </authorList>
    </citation>
    <scope>NUCLEOTIDE SEQUENCE [LARGE SCALE GENOMIC DNA]</scope>
    <source>
        <strain evidence="12 13">WSC-7</strain>
    </source>
</reference>
<evidence type="ECO:0000256" key="11">
    <source>
        <dbReference type="SAM" id="Phobius"/>
    </source>
</evidence>
<evidence type="ECO:0000256" key="3">
    <source>
        <dbReference type="ARBA" id="ARBA00009120"/>
    </source>
</evidence>
<keyword evidence="6" id="KW-0997">Cell inner membrane</keyword>
<feature type="transmembrane region" description="Helical" evidence="11">
    <location>
        <begin position="311"/>
        <end position="328"/>
    </location>
</feature>
<dbReference type="InterPro" id="IPR011701">
    <property type="entry name" value="MFS"/>
</dbReference>
<keyword evidence="7" id="KW-0762">Sugar transport</keyword>
<organism evidence="12 13">
    <name type="scientific">Methylomonas rosea</name>
    <dbReference type="NCBI Taxonomy" id="2952227"/>
    <lineage>
        <taxon>Bacteria</taxon>
        <taxon>Pseudomonadati</taxon>
        <taxon>Pseudomonadota</taxon>
        <taxon>Gammaproteobacteria</taxon>
        <taxon>Methylococcales</taxon>
        <taxon>Methylococcaceae</taxon>
        <taxon>Methylomonas</taxon>
    </lineage>
</organism>
<comment type="caution">
    <text evidence="12">The sequence shown here is derived from an EMBL/GenBank/DDBJ whole genome shotgun (WGS) entry which is preliminary data.</text>
</comment>
<dbReference type="EMBL" id="JANIBL010000038">
    <property type="protein sequence ID" value="MCQ8118331.1"/>
    <property type="molecule type" value="Genomic_DNA"/>
</dbReference>
<comment type="function">
    <text evidence="1">Intake of glucose and galactose.</text>
</comment>
<keyword evidence="8 11" id="KW-0812">Transmembrane</keyword>
<dbReference type="NCBIfam" id="TIGR01272">
    <property type="entry name" value="gluP"/>
    <property type="match status" value="1"/>
</dbReference>
<gene>
    <name evidence="12" type="primary">fucP</name>
    <name evidence="12" type="ORF">NP589_12915</name>
</gene>
<feature type="transmembrane region" description="Helical" evidence="11">
    <location>
        <begin position="281"/>
        <end position="299"/>
    </location>
</feature>
<sequence>MPDQQNQGKPSYAGSLSILTSLFFIWGFITCLNDILIPHLKAVFTLSYTQAMLIQFCFFTAYFLMSVPSGYLVEKIDYKGGIIVGLAIAGCGCLLFYPAAGLHSYPLFLGAFFVLASGITLLQVSANPYVTVLGDPHTASSRLTLTQAFNSLGTTLAPYFGALFILSNAVKSAEEIKLLDAEQLSAYQTAEAAAVQNPYLGLAAVLFFMAAVFAMLKLPKINQQAEAGDAHEEGGSAWQYSHLVLGAVAIFVYVGGEVSIGSFLVNFLGEPDIAGLAEQDAGKYVSFYWGGAMVGRFIGSAVMQKIHPGKVLAFNALAAAGLVLATMLGSGTLAMLTILAVGLCNSIMFPTIFSLALTGLGSHTGQGSGILCAAIVGGAVLPLLQGAFADHIGIQHAFFIPFLCYLYIAYYGYRCRQL</sequence>
<keyword evidence="4" id="KW-0813">Transport</keyword>
<feature type="transmembrane region" description="Helical" evidence="11">
    <location>
        <begin position="243"/>
        <end position="269"/>
    </location>
</feature>
<dbReference type="InterPro" id="IPR036259">
    <property type="entry name" value="MFS_trans_sf"/>
</dbReference>
<evidence type="ECO:0000256" key="5">
    <source>
        <dbReference type="ARBA" id="ARBA00022475"/>
    </source>
</evidence>
<dbReference type="CDD" id="cd17394">
    <property type="entry name" value="MFS_FucP_like"/>
    <property type="match status" value="1"/>
</dbReference>
<dbReference type="SUPFAM" id="SSF103473">
    <property type="entry name" value="MFS general substrate transporter"/>
    <property type="match status" value="1"/>
</dbReference>
<evidence type="ECO:0000313" key="12">
    <source>
        <dbReference type="EMBL" id="MCQ8118331.1"/>
    </source>
</evidence>
<feature type="transmembrane region" description="Helical" evidence="11">
    <location>
        <begin position="369"/>
        <end position="388"/>
    </location>
</feature>
<evidence type="ECO:0000256" key="7">
    <source>
        <dbReference type="ARBA" id="ARBA00022597"/>
    </source>
</evidence>
<keyword evidence="5" id="KW-1003">Cell membrane</keyword>
<evidence type="ECO:0000256" key="6">
    <source>
        <dbReference type="ARBA" id="ARBA00022519"/>
    </source>
</evidence>
<evidence type="ECO:0000256" key="8">
    <source>
        <dbReference type="ARBA" id="ARBA00022692"/>
    </source>
</evidence>
<feature type="transmembrane region" description="Helical" evidence="11">
    <location>
        <begin position="80"/>
        <end position="100"/>
    </location>
</feature>
<dbReference type="PANTHER" id="PTHR43702:SF3">
    <property type="entry name" value="PROTEIN TSGA"/>
    <property type="match status" value="1"/>
</dbReference>
<keyword evidence="10 11" id="KW-0472">Membrane</keyword>
<evidence type="ECO:0000256" key="10">
    <source>
        <dbReference type="ARBA" id="ARBA00023136"/>
    </source>
</evidence>
<dbReference type="InterPro" id="IPR050375">
    <property type="entry name" value="MFS_TsgA-like"/>
</dbReference>
<dbReference type="NCBIfam" id="TIGR00885">
    <property type="entry name" value="fucP"/>
    <property type="match status" value="1"/>
</dbReference>
<feature type="transmembrane region" description="Helical" evidence="11">
    <location>
        <begin position="44"/>
        <end position="65"/>
    </location>
</feature>
<dbReference type="InterPro" id="IPR005275">
    <property type="entry name" value="Lfuc_symporter_FucP"/>
</dbReference>
<evidence type="ECO:0000256" key="9">
    <source>
        <dbReference type="ARBA" id="ARBA00022989"/>
    </source>
</evidence>
<dbReference type="Pfam" id="PF07690">
    <property type="entry name" value="MFS_1"/>
    <property type="match status" value="1"/>
</dbReference>
<dbReference type="Proteomes" id="UP001524570">
    <property type="component" value="Unassembled WGS sequence"/>
</dbReference>
<keyword evidence="9 11" id="KW-1133">Transmembrane helix</keyword>
<protein>
    <submittedName>
        <fullName evidence="12">L-fucose:H+ symporter permease</fullName>
    </submittedName>
</protein>
<comment type="similarity">
    <text evidence="3">Belongs to the major facilitator superfamily. FHS transporter (TC 2.A.1.7) family.</text>
</comment>
<dbReference type="PANTHER" id="PTHR43702">
    <property type="entry name" value="L-FUCOSE-PROTON SYMPORTER"/>
    <property type="match status" value="1"/>
</dbReference>
<evidence type="ECO:0000256" key="4">
    <source>
        <dbReference type="ARBA" id="ARBA00022448"/>
    </source>
</evidence>
<keyword evidence="13" id="KW-1185">Reference proteome</keyword>
<dbReference type="Gene3D" id="1.20.1250.20">
    <property type="entry name" value="MFS general substrate transporter like domains"/>
    <property type="match status" value="2"/>
</dbReference>
<accession>A0ABT1TU70</accession>
<name>A0ABT1TU70_9GAMM</name>
<comment type="subcellular location">
    <subcellularLocation>
        <location evidence="2">Cell inner membrane</location>
        <topology evidence="2">Multi-pass membrane protein</topology>
    </subcellularLocation>
</comment>
<evidence type="ECO:0000256" key="2">
    <source>
        <dbReference type="ARBA" id="ARBA00004429"/>
    </source>
</evidence>
<dbReference type="InterPro" id="IPR005964">
    <property type="entry name" value="Glc/Gal_transptr_bac"/>
</dbReference>
<proteinExistence type="inferred from homology"/>
<feature type="transmembrane region" description="Helical" evidence="11">
    <location>
        <begin position="107"/>
        <end position="126"/>
    </location>
</feature>
<feature type="transmembrane region" description="Helical" evidence="11">
    <location>
        <begin position="199"/>
        <end position="216"/>
    </location>
</feature>
<evidence type="ECO:0000313" key="13">
    <source>
        <dbReference type="Proteomes" id="UP001524570"/>
    </source>
</evidence>